<sequence length="443" mass="46193">MIRHPLYSAVGRTRADLTRVTDGIAASLRHFSAAQRRSAPPPPDSSNGNNDDGSSSTSNNSGSRRQRAAAAFDELMSINNDAQPSQSSQPSRQQPTSSNEFSRSASLGNNDFHSSSSRPNMNQPNLISVPRGGMGGSMGMGNGFRGGNNNNGGGGFRGGYDNGGSGFRGGSNNSSGGPSIIRGGFRGRGRGSFAGRGGPGGASRGRGRGRGGGGMGPGRDDRPQRRGRGRGRGGGEDGGARGRKKTEDEEHEADMDYVAPDVQAYLESKDIGTPMAFDPSVSLASLTGYGPALPTSNTGTSAFAASETVVRQARILGGGQAYHPTHLLHPHDIRAAYASADGPGIFFPTQNPTEACEWTQRAIRNKDIANPVPDETKKAVLEDALLGRYDGPKFAEDPTGIVRSYVKRDGTWNADAERRIEAKVRSLLPGGGVAKAGGARPKA</sequence>
<keyword evidence="3" id="KW-1185">Reference proteome</keyword>
<feature type="compositionally biased region" description="Low complexity" evidence="1">
    <location>
        <begin position="83"/>
        <end position="98"/>
    </location>
</feature>
<dbReference type="Proteomes" id="UP001295740">
    <property type="component" value="Unassembled WGS sequence"/>
</dbReference>
<name>A0AAI8V463_9PEZI</name>
<feature type="compositionally biased region" description="Low complexity" evidence="1">
    <location>
        <begin position="45"/>
        <end position="63"/>
    </location>
</feature>
<feature type="compositionally biased region" description="Polar residues" evidence="1">
    <location>
        <begin position="99"/>
        <end position="126"/>
    </location>
</feature>
<dbReference type="EMBL" id="CAUWAG010000003">
    <property type="protein sequence ID" value="CAJ2500603.1"/>
    <property type="molecule type" value="Genomic_DNA"/>
</dbReference>
<evidence type="ECO:0000313" key="2">
    <source>
        <dbReference type="EMBL" id="CAJ2500603.1"/>
    </source>
</evidence>
<protein>
    <submittedName>
        <fullName evidence="2">Uu.00g034560.m01.CDS01</fullName>
    </submittedName>
</protein>
<accession>A0AAI8V463</accession>
<feature type="compositionally biased region" description="Gly residues" evidence="1">
    <location>
        <begin position="132"/>
        <end position="150"/>
    </location>
</feature>
<evidence type="ECO:0000313" key="3">
    <source>
        <dbReference type="Proteomes" id="UP001295740"/>
    </source>
</evidence>
<organism evidence="2 3">
    <name type="scientific">Anthostomella pinea</name>
    <dbReference type="NCBI Taxonomy" id="933095"/>
    <lineage>
        <taxon>Eukaryota</taxon>
        <taxon>Fungi</taxon>
        <taxon>Dikarya</taxon>
        <taxon>Ascomycota</taxon>
        <taxon>Pezizomycotina</taxon>
        <taxon>Sordariomycetes</taxon>
        <taxon>Xylariomycetidae</taxon>
        <taxon>Xylariales</taxon>
        <taxon>Xylariaceae</taxon>
        <taxon>Anthostomella</taxon>
    </lineage>
</organism>
<evidence type="ECO:0000256" key="1">
    <source>
        <dbReference type="SAM" id="MobiDB-lite"/>
    </source>
</evidence>
<feature type="region of interest" description="Disordered" evidence="1">
    <location>
        <begin position="164"/>
        <end position="254"/>
    </location>
</feature>
<feature type="region of interest" description="Disordered" evidence="1">
    <location>
        <begin position="32"/>
        <end position="68"/>
    </location>
</feature>
<comment type="caution">
    <text evidence="2">The sequence shown here is derived from an EMBL/GenBank/DDBJ whole genome shotgun (WGS) entry which is preliminary data.</text>
</comment>
<reference evidence="2" key="1">
    <citation type="submission" date="2023-10" db="EMBL/GenBank/DDBJ databases">
        <authorList>
            <person name="Hackl T."/>
        </authorList>
    </citation>
    <scope>NUCLEOTIDE SEQUENCE</scope>
</reference>
<proteinExistence type="predicted"/>
<feature type="compositionally biased region" description="Low complexity" evidence="1">
    <location>
        <begin position="170"/>
        <end position="183"/>
    </location>
</feature>
<feature type="compositionally biased region" description="Gly residues" evidence="1">
    <location>
        <begin position="184"/>
        <end position="217"/>
    </location>
</feature>
<feature type="region of interest" description="Disordered" evidence="1">
    <location>
        <begin position="80"/>
        <end position="150"/>
    </location>
</feature>
<gene>
    <name evidence="2" type="ORF">KHLLAP_LOCUS1071</name>
</gene>
<feature type="compositionally biased region" description="Basic and acidic residues" evidence="1">
    <location>
        <begin position="233"/>
        <end position="248"/>
    </location>
</feature>
<dbReference type="AlphaFoldDB" id="A0AAI8V463"/>